<keyword evidence="1" id="KW-1133">Transmembrane helix</keyword>
<feature type="transmembrane region" description="Helical" evidence="1">
    <location>
        <begin position="213"/>
        <end position="233"/>
    </location>
</feature>
<feature type="transmembrane region" description="Helical" evidence="1">
    <location>
        <begin position="42"/>
        <end position="62"/>
    </location>
</feature>
<dbReference type="RefSeq" id="WP_086890564.1">
    <property type="nucleotide sequence ID" value="NZ_CP021252.1"/>
</dbReference>
<protein>
    <submittedName>
        <fullName evidence="2">Uncharacterized protein</fullName>
    </submittedName>
</protein>
<proteinExistence type="predicted"/>
<accession>A0A2Z2IZA7</accession>
<dbReference type="AlphaFoldDB" id="A0A2Z2IZA7"/>
<feature type="transmembrane region" description="Helical" evidence="1">
    <location>
        <begin position="239"/>
        <end position="267"/>
    </location>
</feature>
<evidence type="ECO:0000313" key="2">
    <source>
        <dbReference type="EMBL" id="ART20385.1"/>
    </source>
</evidence>
<feature type="transmembrane region" description="Helical" evidence="1">
    <location>
        <begin position="74"/>
        <end position="97"/>
    </location>
</feature>
<organism evidence="2 3">
    <name type="scientific">Corynebacterium striatum</name>
    <dbReference type="NCBI Taxonomy" id="43770"/>
    <lineage>
        <taxon>Bacteria</taxon>
        <taxon>Bacillati</taxon>
        <taxon>Actinomycetota</taxon>
        <taxon>Actinomycetes</taxon>
        <taxon>Mycobacteriales</taxon>
        <taxon>Corynebacteriaceae</taxon>
        <taxon>Corynebacterium</taxon>
    </lineage>
</organism>
<gene>
    <name evidence="2" type="ORF">CBE89_01855</name>
</gene>
<keyword evidence="1" id="KW-0812">Transmembrane</keyword>
<reference evidence="2 3" key="1">
    <citation type="submission" date="2017-05" db="EMBL/GenBank/DDBJ databases">
        <title>Complete genome sequence of Corynebacterium striatum KC-Na-1 isolated from Neophocaena asiaeorientalis in Korea.</title>
        <authorList>
            <person name="Kim J.H."/>
            <person name="Lee K."/>
        </authorList>
    </citation>
    <scope>NUCLEOTIDE SEQUENCE [LARGE SCALE GENOMIC DNA]</scope>
    <source>
        <strain evidence="2 3">KC-Na-01</strain>
    </source>
</reference>
<sequence>MFKPMFSLFWHHITDYWWRFLPAVVLIVLFASARFWTDFPLFSQVFFSCMGISLAVALLVPFQEFKAFGYRRADFLRVNIPLGVLVVGVIAVFNIGVIQLPQALGIIGLIALFVVWYLYAQIREQDRERKRTAGEDSKGSQWKVTLSTAVIVGGLLFAWQKLLPGVFPSVRDPFIWAIPLLFAFLGSSWLFGDDLYMWQAFGRTRRSWRRRNLGTGLLGLVCVLALSGLLAPADLFVNVGLYVLFFVLCNATLWLGLVGYIVGMSLLGIIHGAEISQPTGVIVCVVCIVLALPVYYVYPLYAKTQRIPEWSK</sequence>
<dbReference type="Proteomes" id="UP000250197">
    <property type="component" value="Chromosome"/>
</dbReference>
<dbReference type="EMBL" id="CP021252">
    <property type="protein sequence ID" value="ART20385.1"/>
    <property type="molecule type" value="Genomic_DNA"/>
</dbReference>
<evidence type="ECO:0000256" key="1">
    <source>
        <dbReference type="SAM" id="Phobius"/>
    </source>
</evidence>
<name>A0A2Z2IZA7_CORST</name>
<feature type="transmembrane region" description="Helical" evidence="1">
    <location>
        <begin position="141"/>
        <end position="162"/>
    </location>
</feature>
<feature type="transmembrane region" description="Helical" evidence="1">
    <location>
        <begin position="279"/>
        <end position="298"/>
    </location>
</feature>
<evidence type="ECO:0000313" key="3">
    <source>
        <dbReference type="Proteomes" id="UP000250197"/>
    </source>
</evidence>
<feature type="transmembrane region" description="Helical" evidence="1">
    <location>
        <begin position="16"/>
        <end position="36"/>
    </location>
</feature>
<keyword evidence="1" id="KW-0472">Membrane</keyword>
<dbReference type="KEGG" id="cstr:CBE89_01855"/>
<feature type="transmembrane region" description="Helical" evidence="1">
    <location>
        <begin position="174"/>
        <end position="192"/>
    </location>
</feature>
<feature type="transmembrane region" description="Helical" evidence="1">
    <location>
        <begin position="103"/>
        <end position="120"/>
    </location>
</feature>